<feature type="domain" description="Secretion system C-terminal sorting" evidence="3">
    <location>
        <begin position="88"/>
        <end position="153"/>
    </location>
</feature>
<evidence type="ECO:0000313" key="4">
    <source>
        <dbReference type="EMBL" id="RKE95035.1"/>
    </source>
</evidence>
<evidence type="ECO:0000256" key="1">
    <source>
        <dbReference type="ARBA" id="ARBA00022729"/>
    </source>
</evidence>
<comment type="caution">
    <text evidence="4">The sequence shown here is derived from an EMBL/GenBank/DDBJ whole genome shotgun (WGS) entry which is preliminary data.</text>
</comment>
<evidence type="ECO:0000313" key="5">
    <source>
        <dbReference type="Proteomes" id="UP000284892"/>
    </source>
</evidence>
<dbReference type="Pfam" id="PF18962">
    <property type="entry name" value="Por_Secre_tail"/>
    <property type="match status" value="1"/>
</dbReference>
<accession>A0A420DLG2</accession>
<protein>
    <submittedName>
        <fullName evidence="4">Putative secreted protein (Por secretion system target)</fullName>
    </submittedName>
</protein>
<keyword evidence="1 2" id="KW-0732">Signal</keyword>
<organism evidence="4 5">
    <name type="scientific">Ichthyenterobacterium magnum</name>
    <dbReference type="NCBI Taxonomy" id="1230530"/>
    <lineage>
        <taxon>Bacteria</taxon>
        <taxon>Pseudomonadati</taxon>
        <taxon>Bacteroidota</taxon>
        <taxon>Flavobacteriia</taxon>
        <taxon>Flavobacteriales</taxon>
        <taxon>Flavobacteriaceae</taxon>
        <taxon>Ichthyenterobacterium</taxon>
    </lineage>
</organism>
<dbReference type="InterPro" id="IPR026444">
    <property type="entry name" value="Secre_tail"/>
</dbReference>
<reference evidence="4 5" key="1">
    <citation type="submission" date="2018-09" db="EMBL/GenBank/DDBJ databases">
        <title>Genomic Encyclopedia of Archaeal and Bacterial Type Strains, Phase II (KMG-II): from individual species to whole genera.</title>
        <authorList>
            <person name="Goeker M."/>
        </authorList>
    </citation>
    <scope>NUCLEOTIDE SEQUENCE [LARGE SCALE GENOMIC DNA]</scope>
    <source>
        <strain evidence="4 5">DSM 26283</strain>
    </source>
</reference>
<dbReference type="AlphaFoldDB" id="A0A420DLG2"/>
<feature type="chain" id="PRO_5018994902" evidence="2">
    <location>
        <begin position="23"/>
        <end position="154"/>
    </location>
</feature>
<dbReference type="Proteomes" id="UP000284892">
    <property type="component" value="Unassembled WGS sequence"/>
</dbReference>
<feature type="signal peptide" evidence="2">
    <location>
        <begin position="1"/>
        <end position="22"/>
    </location>
</feature>
<dbReference type="RefSeq" id="WP_147376105.1">
    <property type="nucleotide sequence ID" value="NZ_RAQJ01000002.1"/>
</dbReference>
<dbReference type="EMBL" id="RAQJ01000002">
    <property type="protein sequence ID" value="RKE95035.1"/>
    <property type="molecule type" value="Genomic_DNA"/>
</dbReference>
<keyword evidence="5" id="KW-1185">Reference proteome</keyword>
<evidence type="ECO:0000259" key="3">
    <source>
        <dbReference type="Pfam" id="PF18962"/>
    </source>
</evidence>
<evidence type="ECO:0000256" key="2">
    <source>
        <dbReference type="SAM" id="SignalP"/>
    </source>
</evidence>
<name>A0A420DLG2_9FLAO</name>
<dbReference type="OrthoDB" id="957862at2"/>
<proteinExistence type="predicted"/>
<sequence length="154" mass="16973">MKTIIKSILFLFGAFMSSQAQTIDKFSIDSGGNNVAIDNIHVLYTIGEVIVQEFNMGNLQVSSGFINSDNSSTLGLTPITNSTYNLIVYPNPASAYIFIKSDIPIDSIEIYNVLGSKVIETKLKTINVYNLQSGLYLIKIVSKNKKVTKKVLIQ</sequence>
<gene>
    <name evidence="4" type="ORF">BXY80_1218</name>
</gene>
<dbReference type="NCBIfam" id="TIGR04183">
    <property type="entry name" value="Por_Secre_tail"/>
    <property type="match status" value="1"/>
</dbReference>